<dbReference type="PANTHER" id="PTHR46381">
    <property type="entry name" value="MKPA PROTEIN"/>
    <property type="match status" value="1"/>
</dbReference>
<feature type="compositionally biased region" description="Polar residues" evidence="3">
    <location>
        <begin position="487"/>
        <end position="501"/>
    </location>
</feature>
<dbReference type="OrthoDB" id="165342at2759"/>
<accession>A0A804KX27</accession>
<dbReference type="Pfam" id="PF25466">
    <property type="entry name" value="MPK1_gelsolin_C"/>
    <property type="match status" value="1"/>
</dbReference>
<dbReference type="OMA" id="EYSECHA"/>
<evidence type="ECO:0000256" key="2">
    <source>
        <dbReference type="ARBA" id="ARBA00022912"/>
    </source>
</evidence>
<feature type="region of interest" description="Disordered" evidence="3">
    <location>
        <begin position="1"/>
        <end position="90"/>
    </location>
</feature>
<dbReference type="Pfam" id="PF00782">
    <property type="entry name" value="DSPc"/>
    <property type="match status" value="1"/>
</dbReference>
<evidence type="ECO:0000313" key="7">
    <source>
        <dbReference type="EnsemblPlants" id="Ma10_p16770.1"/>
    </source>
</evidence>
<dbReference type="InterPro" id="IPR020422">
    <property type="entry name" value="TYR_PHOSPHATASE_DUAL_dom"/>
</dbReference>
<evidence type="ECO:0000259" key="5">
    <source>
        <dbReference type="PROSITE" id="PS50056"/>
    </source>
</evidence>
<evidence type="ECO:0000313" key="6">
    <source>
        <dbReference type="EMBL" id="CAG1853743.1"/>
    </source>
</evidence>
<feature type="region of interest" description="Disordered" evidence="3">
    <location>
        <begin position="434"/>
        <end position="528"/>
    </location>
</feature>
<dbReference type="EnsemblPlants" id="Ma10_t16770.1">
    <property type="protein sequence ID" value="Ma10_p16770.1"/>
    <property type="gene ID" value="Ma10_g16770"/>
</dbReference>
<dbReference type="SMART" id="SM00195">
    <property type="entry name" value="DSPc"/>
    <property type="match status" value="1"/>
</dbReference>
<dbReference type="Gene3D" id="3.40.20.10">
    <property type="entry name" value="Severin"/>
    <property type="match status" value="2"/>
</dbReference>
<dbReference type="InterPro" id="IPR029006">
    <property type="entry name" value="ADF-H/Gelsolin-like_dom_sf"/>
</dbReference>
<evidence type="ECO:0000259" key="4">
    <source>
        <dbReference type="PROSITE" id="PS50054"/>
    </source>
</evidence>
<evidence type="ECO:0000256" key="3">
    <source>
        <dbReference type="SAM" id="MobiDB-lite"/>
    </source>
</evidence>
<dbReference type="Gene3D" id="3.90.190.10">
    <property type="entry name" value="Protein tyrosine phosphatase superfamily"/>
    <property type="match status" value="1"/>
</dbReference>
<sequence>MDGEDPPSSSGTPRKTLLRSATWTSRSISNPNPNPNPQPSRPPKPGRLALPPPPPLAAWPCPASDDSGHWPATPSASSTPAAAAADDGDGDVSRVDDHVYLGGDSVARDRAALRRHGITHVLNCAGAACPDHFRGELAYRTLWLRDSPAEDLAPVLYDAFDFLERARAAPRGRALVHCRRGASRSAALVVAYLMWRRALPFDDALRAVRAVRPSVDPNLGFAAQLLRCQRRVHALPPTPGSAALRAYRMAPQSPYDPLYLVPKSVDLSSTDGASILDSRGAFVVHVPSAIYVWLGHCCGPSMATAAATAALQVVRYERAEGPIITVNEGSEPAAFWAALTDEPLSAVPEEIVGNRRVELYDLDYDIFRRATARARAAPPLSKMWTGPETITPVKDSGWCRLRRKFASRDWKDIIKAVVERRSLREEDLRARNAVRSPGSFSVESSTTPSSSSADSASVLSTFSPNSSSSSDWNNLSPPRSELHRASQTELNPELQSSSSGNVKGKDSRSLAERRGGNAPSLFLVPSAGDTEGRLSSTDIVRDWCLSPPFISEVEEYQETFDLERRLSLGASDPDDEAEDETYCADEHNQLIHPVLFRWPDMDKVEDVHPGVLDSESIFLLLASESKLGSRKPMMKKIYVWLGRDSRNEVGRGNEEDGHIYLDRAGTEFFGRMGTPMDTPVQIIREGQEPEQFLNHIFSFHQATESSHS</sequence>
<dbReference type="GO" id="GO:0004721">
    <property type="term" value="F:phosphoprotein phosphatase activity"/>
    <property type="evidence" value="ECO:0007669"/>
    <property type="project" value="UniProtKB-KW"/>
</dbReference>
<dbReference type="SUPFAM" id="SSF52799">
    <property type="entry name" value="(Phosphotyrosine protein) phosphatases II"/>
    <property type="match status" value="1"/>
</dbReference>
<dbReference type="InterPro" id="IPR000387">
    <property type="entry name" value="Tyr_Pase_dom"/>
</dbReference>
<feature type="compositionally biased region" description="Pro residues" evidence="3">
    <location>
        <begin position="32"/>
        <end position="57"/>
    </location>
</feature>
<dbReference type="SUPFAM" id="SSF55753">
    <property type="entry name" value="Actin depolymerizing proteins"/>
    <property type="match status" value="2"/>
</dbReference>
<dbReference type="InParanoid" id="A0A804KX27"/>
<dbReference type="CDD" id="cd14498">
    <property type="entry name" value="DSP"/>
    <property type="match status" value="1"/>
</dbReference>
<feature type="domain" description="Tyrosine-protein phosphatase" evidence="4">
    <location>
        <begin position="91"/>
        <end position="234"/>
    </location>
</feature>
<keyword evidence="8" id="KW-1185">Reference proteome</keyword>
<dbReference type="InterPro" id="IPR057528">
    <property type="entry name" value="MPK1_C"/>
</dbReference>
<evidence type="ECO:0000256" key="1">
    <source>
        <dbReference type="ARBA" id="ARBA00022801"/>
    </source>
</evidence>
<keyword evidence="1" id="KW-0378">Hydrolase</keyword>
<dbReference type="PROSITE" id="PS50054">
    <property type="entry name" value="TYR_PHOSPHATASE_DUAL"/>
    <property type="match status" value="1"/>
</dbReference>
<protein>
    <submittedName>
        <fullName evidence="6">(wild Malaysian banana) hypothetical protein</fullName>
    </submittedName>
</protein>
<dbReference type="InterPro" id="IPR029021">
    <property type="entry name" value="Prot-tyrosine_phosphatase-like"/>
</dbReference>
<dbReference type="GO" id="GO:0051015">
    <property type="term" value="F:actin filament binding"/>
    <property type="evidence" value="ECO:0007669"/>
    <property type="project" value="InterPro"/>
</dbReference>
<name>A0A804KX27_MUSAM</name>
<reference evidence="6" key="1">
    <citation type="submission" date="2021-03" db="EMBL/GenBank/DDBJ databases">
        <authorList>
            <consortium name="Genoscope - CEA"/>
            <person name="William W."/>
        </authorList>
    </citation>
    <scope>NUCLEOTIDE SEQUENCE</scope>
    <source>
        <strain evidence="6">Doubled-haploid Pahang</strain>
    </source>
</reference>
<dbReference type="InterPro" id="IPR000340">
    <property type="entry name" value="Dual-sp_phosphatase_cat-dom"/>
</dbReference>
<dbReference type="PROSITE" id="PS50056">
    <property type="entry name" value="TYR_PHOSPHATASE_2"/>
    <property type="match status" value="1"/>
</dbReference>
<dbReference type="InterPro" id="IPR007122">
    <property type="entry name" value="Villin/Gelsolin"/>
</dbReference>
<proteinExistence type="predicted"/>
<dbReference type="InterPro" id="IPR016130">
    <property type="entry name" value="Tyr_Pase_AS"/>
</dbReference>
<dbReference type="PANTHER" id="PTHR46381:SF2">
    <property type="entry name" value="MAP KINASE PHOSPHATASE"/>
    <property type="match status" value="1"/>
</dbReference>
<dbReference type="SMART" id="SM00262">
    <property type="entry name" value="GEL"/>
    <property type="match status" value="2"/>
</dbReference>
<dbReference type="AlphaFoldDB" id="A0A804KX27"/>
<feature type="domain" description="Tyrosine specific protein phosphatases" evidence="5">
    <location>
        <begin position="160"/>
        <end position="215"/>
    </location>
</feature>
<evidence type="ECO:0000313" key="8">
    <source>
        <dbReference type="Proteomes" id="UP000012960"/>
    </source>
</evidence>
<dbReference type="Proteomes" id="UP000012960">
    <property type="component" value="Unplaced"/>
</dbReference>
<keyword evidence="2" id="KW-0904">Protein phosphatase</keyword>
<gene>
    <name evidence="6" type="ORF">GSMUA_319690.1</name>
</gene>
<feature type="compositionally biased region" description="Polar residues" evidence="3">
    <location>
        <begin position="7"/>
        <end position="24"/>
    </location>
</feature>
<reference evidence="7" key="2">
    <citation type="submission" date="2021-05" db="UniProtKB">
        <authorList>
            <consortium name="EnsemblPlants"/>
        </authorList>
    </citation>
    <scope>IDENTIFICATION</scope>
    <source>
        <strain evidence="7">subsp. malaccensis</strain>
    </source>
</reference>
<dbReference type="Gramene" id="Ma10_t16770.1">
    <property type="protein sequence ID" value="Ma10_p16770.1"/>
    <property type="gene ID" value="Ma10_g16770"/>
</dbReference>
<organism evidence="7 8">
    <name type="scientific">Musa acuminata subsp. malaccensis</name>
    <name type="common">Wild banana</name>
    <name type="synonym">Musa malaccensis</name>
    <dbReference type="NCBI Taxonomy" id="214687"/>
    <lineage>
        <taxon>Eukaryota</taxon>
        <taxon>Viridiplantae</taxon>
        <taxon>Streptophyta</taxon>
        <taxon>Embryophyta</taxon>
        <taxon>Tracheophyta</taxon>
        <taxon>Spermatophyta</taxon>
        <taxon>Magnoliopsida</taxon>
        <taxon>Liliopsida</taxon>
        <taxon>Zingiberales</taxon>
        <taxon>Musaceae</taxon>
        <taxon>Musa</taxon>
    </lineage>
</organism>
<dbReference type="PROSITE" id="PS00383">
    <property type="entry name" value="TYR_PHOSPHATASE_1"/>
    <property type="match status" value="1"/>
</dbReference>
<feature type="compositionally biased region" description="Low complexity" evidence="3">
    <location>
        <begin position="71"/>
        <end position="85"/>
    </location>
</feature>
<dbReference type="EMBL" id="HG996476">
    <property type="protein sequence ID" value="CAG1853743.1"/>
    <property type="molecule type" value="Genomic_DNA"/>
</dbReference>
<feature type="compositionally biased region" description="Low complexity" evidence="3">
    <location>
        <begin position="439"/>
        <end position="478"/>
    </location>
</feature>
<feature type="compositionally biased region" description="Basic and acidic residues" evidence="3">
    <location>
        <begin position="503"/>
        <end position="515"/>
    </location>
</feature>